<keyword evidence="3" id="KW-0378">Hydrolase</keyword>
<evidence type="ECO:0000256" key="1">
    <source>
        <dbReference type="ARBA" id="ARBA00022741"/>
    </source>
</evidence>
<evidence type="ECO:0000256" key="5">
    <source>
        <dbReference type="ARBA" id="ARBA00022840"/>
    </source>
</evidence>
<dbReference type="Pfam" id="PF19306">
    <property type="entry name" value="WHD_Lhr"/>
    <property type="match status" value="1"/>
</dbReference>
<dbReference type="Pfam" id="PF00270">
    <property type="entry name" value="DEAD"/>
    <property type="match status" value="1"/>
</dbReference>
<organism evidence="11 12">
    <name type="scientific">Serpens gallinarum</name>
    <dbReference type="NCBI Taxonomy" id="2763075"/>
    <lineage>
        <taxon>Bacteria</taxon>
        <taxon>Pseudomonadati</taxon>
        <taxon>Pseudomonadota</taxon>
        <taxon>Gammaproteobacteria</taxon>
        <taxon>Pseudomonadales</taxon>
        <taxon>Pseudomonadaceae</taxon>
        <taxon>Pseudomonas</taxon>
    </lineage>
</organism>
<dbReference type="Pfam" id="PF23234">
    <property type="entry name" value="WHD_4th_Lhr"/>
    <property type="match status" value="1"/>
</dbReference>
<sequence>MNRPSEMPDLVDPLAAFHPAVQGWFRRAFAAPTPAQVAAWPTIHAGRSTLVAAPTGSGKTLTAFLAALDDLLRQGLAHGGELPDATQVVYVSPLKALSNDIHLNLEVPLAGIAEEVQRLGLPPVEIRTAVRTGDTSQGERTAMRKRAPHILVTTPESLYVLLGSASGREMLASTRSLIVDEIHAVAGNKRGSHLALSLERLQALCPQPLVRVGLSATQKPLSAVARFLTGGQDCAVVDIGHRRRLDLALEVPPVPLEAVMSNDAWELVYTRLAELIGEQRTTLVFVNTRRLAERAARHLSERLGSAVVAAHHGSMAKEHRLAAEQRLKAGELRVLVATASLELGIDIGEVELVCQLGSPRSIAAFLQRIGRAGHQVGGVSKGRIFPTSRDELIECAALLDCVRRGELDRLQIPRAPLDVLAQQIVAEVACREWAEDDLLALIRRAEPYAELSAEQYQAVLRMLAEGYTSRHGAHRAYLHRDAVTRSLRGRRGAQLTALTSGGTIPETADYQVLLEPQGLNIGTVNEDFAVESLAGDVFQLGNTAYRILRVEPGRVRVEDAQGQPPNMPFWLGEAPGRSDELSRAVGRLREEVDRRLEAGAAAPSCGAGVIPADAPSTGVQPGRANNREALSANDVDGVAVVDKETVVHPTRRLDAAIAWLTDELGLSLAAAEQIVDYLARARASLGVLPTQNTLVMERFFDESGGTQLIIHAPFGSRINRAWGLALRKRFCRTFNFELQAAATEDAIVLSLSTSHSFALDEVWRYLHSNSAEQVLIQALLDAPLFGVRWRWVAGVALALPRMSGGRKIAPQIQRMRSEDMLATVFPDQVACVENLVGEREIPDHPLVAQTLDDCLHEAMDCEGWLALLRRMEAGEVRLVARDLPAPSALAAEILNAKPYAFLDDAPLEERRTQAVLSRRWSDPESADDLGALDPEAIVAVAEEAWPQARNADELHEALMGLACLTDAEVLSSPQWPALLAALASAGRATRLEVAEGEGLWVPLERLAQFQVLYPRVKSSPALMVPAEFANAGLEEEVLVDIVRARLSGFGPLPLPRIARALAQPASAVAVALASLEREGYVLRGRFTPQAREEEWCERHLLARIHRYTVKRLRREIEPVERSDFMRFLFDWQRLAPGRRGEGAEALAALLDQLEGYQAAASAWEGDILPARLKDYSGSWLDALCRSGRIVWTRLAGRQKASAGPVRSTPIVLLPRRQLPLWMTQAAGAEAQPSPRALRVVEALQRHGALFFDELLDEAHLLRSELEDALGELVAQGLINADSFAGLRALLVPAGKRQSHHGRRRRGGAYLGGMADAGRWALLRRPNGEADASRPDPDRVEHIARVLLRRYGVVFWRLLEREADWLPPWRELLRVYHSLEARGEVRGGRFVAGLPGEQFALPEAVGLLRDVRKRPLDGALIRVSGSDPLNLAGTLLPGAKVPALAGNRVLYRDGVPVAAMSAGQPEFWGVDDPAEQERLRGVLIRNAGI</sequence>
<evidence type="ECO:0000256" key="6">
    <source>
        <dbReference type="ARBA" id="ARBA00023125"/>
    </source>
</evidence>
<dbReference type="InterPro" id="IPR027417">
    <property type="entry name" value="P-loop_NTPase"/>
</dbReference>
<proteinExistence type="predicted"/>
<dbReference type="Pfam" id="PF08494">
    <property type="entry name" value="DEAD_assoc"/>
    <property type="match status" value="1"/>
</dbReference>
<dbReference type="PANTHER" id="PTHR47962:SF5">
    <property type="entry name" value="ATP-DEPENDENT HELICASE LHR-RELATED"/>
    <property type="match status" value="1"/>
</dbReference>
<evidence type="ECO:0000256" key="3">
    <source>
        <dbReference type="ARBA" id="ARBA00022801"/>
    </source>
</evidence>
<dbReference type="CDD" id="cd18796">
    <property type="entry name" value="SF2_C_LHR"/>
    <property type="match status" value="1"/>
</dbReference>
<dbReference type="InterPro" id="IPR014001">
    <property type="entry name" value="Helicase_ATP-bd"/>
</dbReference>
<comment type="caution">
    <text evidence="11">The sequence shown here is derived from an EMBL/GenBank/DDBJ whole genome shotgun (WGS) entry which is preliminary data.</text>
</comment>
<evidence type="ECO:0000259" key="10">
    <source>
        <dbReference type="PROSITE" id="PS51194"/>
    </source>
</evidence>
<gene>
    <name evidence="11" type="ORF">H9642_03875</name>
</gene>
<keyword evidence="2" id="KW-0227">DNA damage</keyword>
<dbReference type="Pfam" id="PF23235">
    <property type="entry name" value="WHD_3rd_Lhr"/>
    <property type="match status" value="1"/>
</dbReference>
<evidence type="ECO:0000313" key="11">
    <source>
        <dbReference type="EMBL" id="MBD7976321.1"/>
    </source>
</evidence>
<evidence type="ECO:0000256" key="4">
    <source>
        <dbReference type="ARBA" id="ARBA00022806"/>
    </source>
</evidence>
<dbReference type="InterPro" id="IPR045628">
    <property type="entry name" value="Lhr_WH_dom"/>
</dbReference>
<name>A0ABR8TKN1_9PSED</name>
<keyword evidence="5" id="KW-0067">ATP-binding</keyword>
<dbReference type="InterPro" id="IPR011545">
    <property type="entry name" value="DEAD/DEAH_box_helicase_dom"/>
</dbReference>
<feature type="domain" description="Helicase C-terminal" evidence="10">
    <location>
        <begin position="271"/>
        <end position="423"/>
    </location>
</feature>
<dbReference type="Proteomes" id="UP000611945">
    <property type="component" value="Unassembled WGS sequence"/>
</dbReference>
<dbReference type="CDD" id="cd17922">
    <property type="entry name" value="DEXHc_LHR-like"/>
    <property type="match status" value="1"/>
</dbReference>
<dbReference type="Pfam" id="PF00271">
    <property type="entry name" value="Helicase_C"/>
    <property type="match status" value="1"/>
</dbReference>
<dbReference type="InterPro" id="IPR001650">
    <property type="entry name" value="Helicase_C-like"/>
</dbReference>
<dbReference type="PROSITE" id="PS51192">
    <property type="entry name" value="HELICASE_ATP_BIND_1"/>
    <property type="match status" value="1"/>
</dbReference>
<dbReference type="RefSeq" id="WP_251835077.1">
    <property type="nucleotide sequence ID" value="NZ_JACSQG010000001.1"/>
</dbReference>
<reference evidence="11 12" key="1">
    <citation type="submission" date="2020-08" db="EMBL/GenBank/DDBJ databases">
        <title>A Genomic Blueprint of the Chicken Gut Microbiome.</title>
        <authorList>
            <person name="Gilroy R."/>
            <person name="Ravi A."/>
            <person name="Getino M."/>
            <person name="Pursley I."/>
            <person name="Horton D.L."/>
            <person name="Alikhan N.-F."/>
            <person name="Baker D."/>
            <person name="Gharbi K."/>
            <person name="Hall N."/>
            <person name="Watson M."/>
            <person name="Adriaenssens E.M."/>
            <person name="Foster-Nyarko E."/>
            <person name="Jarju S."/>
            <person name="Secka A."/>
            <person name="Antonio M."/>
            <person name="Oren A."/>
            <person name="Chaudhuri R."/>
            <person name="La Ragione R.M."/>
            <person name="Hildebrand F."/>
            <person name="Pallen M.J."/>
        </authorList>
    </citation>
    <scope>NUCLEOTIDE SEQUENCE [LARGE SCALE GENOMIC DNA]</scope>
    <source>
        <strain evidence="11 12">Sa2CUA2</strain>
    </source>
</reference>
<dbReference type="InterPro" id="IPR052511">
    <property type="entry name" value="ATP-dep_Helicase"/>
</dbReference>
<dbReference type="InterPro" id="IPR055368">
    <property type="entry name" value="WH3_Lhr"/>
</dbReference>
<dbReference type="SUPFAM" id="SSF52540">
    <property type="entry name" value="P-loop containing nucleoside triphosphate hydrolases"/>
    <property type="match status" value="1"/>
</dbReference>
<keyword evidence="6" id="KW-0238">DNA-binding</keyword>
<evidence type="ECO:0000256" key="8">
    <source>
        <dbReference type="ARBA" id="ARBA00023235"/>
    </source>
</evidence>
<evidence type="ECO:0000313" key="12">
    <source>
        <dbReference type="Proteomes" id="UP000611945"/>
    </source>
</evidence>
<dbReference type="SMART" id="SM00490">
    <property type="entry name" value="HELICc"/>
    <property type="match status" value="1"/>
</dbReference>
<dbReference type="PROSITE" id="PS51194">
    <property type="entry name" value="HELICASE_CTER"/>
    <property type="match status" value="1"/>
</dbReference>
<feature type="domain" description="Helicase ATP-binding" evidence="9">
    <location>
        <begin position="40"/>
        <end position="236"/>
    </location>
</feature>
<protein>
    <submittedName>
        <fullName evidence="11">DEAD/DEAH box helicase</fullName>
    </submittedName>
</protein>
<keyword evidence="8" id="KW-0413">Isomerase</keyword>
<evidence type="ECO:0000259" key="9">
    <source>
        <dbReference type="PROSITE" id="PS51192"/>
    </source>
</evidence>
<dbReference type="InterPro" id="IPR055367">
    <property type="entry name" value="WH4_Lhr"/>
</dbReference>
<dbReference type="EMBL" id="JACSQG010000001">
    <property type="protein sequence ID" value="MBD7976321.1"/>
    <property type="molecule type" value="Genomic_DNA"/>
</dbReference>
<keyword evidence="1" id="KW-0547">Nucleotide-binding</keyword>
<dbReference type="GO" id="GO:0004386">
    <property type="term" value="F:helicase activity"/>
    <property type="evidence" value="ECO:0007669"/>
    <property type="project" value="UniProtKB-KW"/>
</dbReference>
<dbReference type="SMART" id="SM00487">
    <property type="entry name" value="DEXDc"/>
    <property type="match status" value="1"/>
</dbReference>
<keyword evidence="7" id="KW-0234">DNA repair</keyword>
<dbReference type="InterPro" id="IPR013701">
    <property type="entry name" value="Lhr-like_DEAD/DEAH_assoc"/>
</dbReference>
<dbReference type="PANTHER" id="PTHR47962">
    <property type="entry name" value="ATP-DEPENDENT HELICASE LHR-RELATED-RELATED"/>
    <property type="match status" value="1"/>
</dbReference>
<keyword evidence="4 11" id="KW-0347">Helicase</keyword>
<evidence type="ECO:0000256" key="2">
    <source>
        <dbReference type="ARBA" id="ARBA00022763"/>
    </source>
</evidence>
<keyword evidence="12" id="KW-1185">Reference proteome</keyword>
<accession>A0ABR8TKN1</accession>
<evidence type="ECO:0000256" key="7">
    <source>
        <dbReference type="ARBA" id="ARBA00023204"/>
    </source>
</evidence>
<dbReference type="Gene3D" id="3.40.50.300">
    <property type="entry name" value="P-loop containing nucleotide triphosphate hydrolases"/>
    <property type="match status" value="2"/>
</dbReference>